<dbReference type="InterPro" id="IPR051410">
    <property type="entry name" value="Ferric/Cupric_Reductase"/>
</dbReference>
<sequence>MVPMSNYMPLPSNRKDLMHQAGLLSTINLIPLGLGGHMNIVADSFGLNPESFNCMHRWIGRVAVIEGVFHTILGIALGNIVWQHSKQIAAVIVGLARPIFTQTVLMGLQAASSMVLIILSSISLIRRCFYETFLKIHQILAAIILASVCIHSSGSLTTAPLVYLLAAGCTWIFVRIVQFANSIYRSKIIGQSFSRAVIWTIPGALQIHVKVGRPWRYHAGQYVYLCIPGATYGSWMQSHPYFVSWWYKDQHGNDIVMFILECKKGFSLSLAAHSSGNLILNGNRIEEQFVIGLQSLVEGPYGSVTPLSEYGTVLLFANGIGIAAQLPYIKQFLQGYHDWDVKARKIALYWEVKSEGHLKWVGNWMTELLREDTQYILKIYIYVTGDFTTPGVQYGMSGKGGEHGRIDLEYKILDIDNIIKTELSVKRGRSMVLVCVKRSIGKQIRKAIRAMINRERQDIYLKELPFYPV</sequence>
<accession>A0A4Z1L290</accession>
<dbReference type="InterPro" id="IPR013112">
    <property type="entry name" value="FAD-bd_8"/>
</dbReference>
<evidence type="ECO:0000256" key="2">
    <source>
        <dbReference type="ARBA" id="ARBA00006278"/>
    </source>
</evidence>
<keyword evidence="4 10" id="KW-0812">Transmembrane</keyword>
<dbReference type="SUPFAM" id="SSF52343">
    <property type="entry name" value="Ferredoxin reductase-like, C-terminal NADP-linked domain"/>
    <property type="match status" value="1"/>
</dbReference>
<dbReference type="InterPro" id="IPR013121">
    <property type="entry name" value="Fe_red_NAD-bd_6"/>
</dbReference>
<evidence type="ECO:0000256" key="5">
    <source>
        <dbReference type="ARBA" id="ARBA00022982"/>
    </source>
</evidence>
<dbReference type="Proteomes" id="UP000297280">
    <property type="component" value="Unassembled WGS sequence"/>
</dbReference>
<dbReference type="GO" id="GO:0000293">
    <property type="term" value="F:ferric-chelate reductase activity"/>
    <property type="evidence" value="ECO:0007669"/>
    <property type="project" value="UniProtKB-ARBA"/>
</dbReference>
<evidence type="ECO:0000313" key="13">
    <source>
        <dbReference type="Proteomes" id="UP000297280"/>
    </source>
</evidence>
<dbReference type="InterPro" id="IPR017927">
    <property type="entry name" value="FAD-bd_FR_type"/>
</dbReference>
<dbReference type="GO" id="GO:0006879">
    <property type="term" value="P:intracellular iron ion homeostasis"/>
    <property type="evidence" value="ECO:0007669"/>
    <property type="project" value="TreeGrafter"/>
</dbReference>
<keyword evidence="13" id="KW-1185">Reference proteome</keyword>
<feature type="transmembrane region" description="Helical" evidence="10">
    <location>
        <begin position="62"/>
        <end position="82"/>
    </location>
</feature>
<dbReference type="Pfam" id="PF08022">
    <property type="entry name" value="FAD_binding_8"/>
    <property type="match status" value="1"/>
</dbReference>
<organism evidence="12 13">
    <name type="scientific">Botrytis porri</name>
    <dbReference type="NCBI Taxonomy" id="87229"/>
    <lineage>
        <taxon>Eukaryota</taxon>
        <taxon>Fungi</taxon>
        <taxon>Dikarya</taxon>
        <taxon>Ascomycota</taxon>
        <taxon>Pezizomycotina</taxon>
        <taxon>Leotiomycetes</taxon>
        <taxon>Helotiales</taxon>
        <taxon>Sclerotiniaceae</taxon>
        <taxon>Botrytis</taxon>
    </lineage>
</organism>
<feature type="transmembrane region" description="Helical" evidence="10">
    <location>
        <begin position="136"/>
        <end position="154"/>
    </location>
</feature>
<dbReference type="PANTHER" id="PTHR32361">
    <property type="entry name" value="FERRIC/CUPRIC REDUCTASE TRANSMEMBRANE COMPONENT"/>
    <property type="match status" value="1"/>
</dbReference>
<keyword evidence="9 10" id="KW-0472">Membrane</keyword>
<dbReference type="GO" id="GO:0006826">
    <property type="term" value="P:iron ion transport"/>
    <property type="evidence" value="ECO:0007669"/>
    <property type="project" value="TreeGrafter"/>
</dbReference>
<feature type="transmembrane region" description="Helical" evidence="10">
    <location>
        <begin position="102"/>
        <end position="124"/>
    </location>
</feature>
<keyword evidence="7" id="KW-0560">Oxidoreductase</keyword>
<protein>
    <recommendedName>
        <fullName evidence="11">FAD-binding FR-type domain-containing protein</fullName>
    </recommendedName>
</protein>
<keyword evidence="3" id="KW-0813">Transport</keyword>
<keyword evidence="6 10" id="KW-1133">Transmembrane helix</keyword>
<dbReference type="Pfam" id="PF01794">
    <property type="entry name" value="Ferric_reduct"/>
    <property type="match status" value="1"/>
</dbReference>
<dbReference type="GO" id="GO:0005886">
    <property type="term" value="C:plasma membrane"/>
    <property type="evidence" value="ECO:0007669"/>
    <property type="project" value="TreeGrafter"/>
</dbReference>
<dbReference type="CDD" id="cd06186">
    <property type="entry name" value="NOX_Duox_like_FAD_NADP"/>
    <property type="match status" value="1"/>
</dbReference>
<dbReference type="PROSITE" id="PS51384">
    <property type="entry name" value="FAD_FR"/>
    <property type="match status" value="1"/>
</dbReference>
<evidence type="ECO:0000313" key="12">
    <source>
        <dbReference type="EMBL" id="TGO90900.1"/>
    </source>
</evidence>
<keyword evidence="8" id="KW-0406">Ion transport</keyword>
<evidence type="ECO:0000256" key="9">
    <source>
        <dbReference type="ARBA" id="ARBA00023136"/>
    </source>
</evidence>
<evidence type="ECO:0000256" key="6">
    <source>
        <dbReference type="ARBA" id="ARBA00022989"/>
    </source>
</evidence>
<feature type="transmembrane region" description="Helical" evidence="10">
    <location>
        <begin position="20"/>
        <end position="41"/>
    </location>
</feature>
<name>A0A4Z1L290_9HELO</name>
<evidence type="ECO:0000256" key="1">
    <source>
        <dbReference type="ARBA" id="ARBA00004141"/>
    </source>
</evidence>
<evidence type="ECO:0000256" key="7">
    <source>
        <dbReference type="ARBA" id="ARBA00023002"/>
    </source>
</evidence>
<dbReference type="InterPro" id="IPR039261">
    <property type="entry name" value="FNR_nucleotide-bd"/>
</dbReference>
<dbReference type="InterPro" id="IPR013130">
    <property type="entry name" value="Fe3_Rdtase_TM_dom"/>
</dbReference>
<dbReference type="Gene3D" id="3.40.50.80">
    <property type="entry name" value="Nucleotide-binding domain of ferredoxin-NADP reductase (FNR) module"/>
    <property type="match status" value="1"/>
</dbReference>
<proteinExistence type="inferred from homology"/>
<dbReference type="STRING" id="87229.A0A4Z1L290"/>
<reference evidence="12 13" key="1">
    <citation type="submission" date="2017-12" db="EMBL/GenBank/DDBJ databases">
        <title>Comparative genomics of Botrytis spp.</title>
        <authorList>
            <person name="Valero-Jimenez C.A."/>
            <person name="Tapia P."/>
            <person name="Veloso J."/>
            <person name="Silva-Moreno E."/>
            <person name="Staats M."/>
            <person name="Valdes J.H."/>
            <person name="Van Kan J.A.L."/>
        </authorList>
    </citation>
    <scope>NUCLEOTIDE SEQUENCE [LARGE SCALE GENOMIC DNA]</scope>
    <source>
        <strain evidence="12 13">MUCL3349</strain>
    </source>
</reference>
<evidence type="ECO:0000256" key="4">
    <source>
        <dbReference type="ARBA" id="ARBA00022692"/>
    </source>
</evidence>
<dbReference type="PANTHER" id="PTHR32361:SF26">
    <property type="entry name" value="FAD-BINDING 8 DOMAIN-CONTAINING PROTEIN-RELATED"/>
    <property type="match status" value="1"/>
</dbReference>
<dbReference type="Pfam" id="PF08030">
    <property type="entry name" value="NAD_binding_6"/>
    <property type="match status" value="1"/>
</dbReference>
<evidence type="ECO:0000259" key="11">
    <source>
        <dbReference type="PROSITE" id="PS51384"/>
    </source>
</evidence>
<feature type="domain" description="FAD-binding FR-type" evidence="11">
    <location>
        <begin position="185"/>
        <end position="307"/>
    </location>
</feature>
<evidence type="ECO:0000256" key="10">
    <source>
        <dbReference type="SAM" id="Phobius"/>
    </source>
</evidence>
<gene>
    <name evidence="12" type="ORF">BPOR_0047g00230</name>
</gene>
<dbReference type="EMBL" id="PQXO01000047">
    <property type="protein sequence ID" value="TGO90900.1"/>
    <property type="molecule type" value="Genomic_DNA"/>
</dbReference>
<comment type="similarity">
    <text evidence="2">Belongs to the ferric reductase (FRE) family.</text>
</comment>
<comment type="subcellular location">
    <subcellularLocation>
        <location evidence="1">Membrane</location>
        <topology evidence="1">Multi-pass membrane protein</topology>
    </subcellularLocation>
</comment>
<evidence type="ECO:0000256" key="3">
    <source>
        <dbReference type="ARBA" id="ARBA00022448"/>
    </source>
</evidence>
<feature type="transmembrane region" description="Helical" evidence="10">
    <location>
        <begin position="160"/>
        <end position="177"/>
    </location>
</feature>
<keyword evidence="5" id="KW-0249">Electron transport</keyword>
<dbReference type="GO" id="GO:0015677">
    <property type="term" value="P:copper ion import"/>
    <property type="evidence" value="ECO:0007669"/>
    <property type="project" value="TreeGrafter"/>
</dbReference>
<dbReference type="AlphaFoldDB" id="A0A4Z1L290"/>
<comment type="caution">
    <text evidence="12">The sequence shown here is derived from an EMBL/GenBank/DDBJ whole genome shotgun (WGS) entry which is preliminary data.</text>
</comment>
<evidence type="ECO:0000256" key="8">
    <source>
        <dbReference type="ARBA" id="ARBA00023065"/>
    </source>
</evidence>